<comment type="caution">
    <text evidence="1">The sequence shown here is derived from an EMBL/GenBank/DDBJ whole genome shotgun (WGS) entry which is preliminary data.</text>
</comment>
<organism evidence="1 2">
    <name type="scientific">Riccia fluitans</name>
    <dbReference type="NCBI Taxonomy" id="41844"/>
    <lineage>
        <taxon>Eukaryota</taxon>
        <taxon>Viridiplantae</taxon>
        <taxon>Streptophyta</taxon>
        <taxon>Embryophyta</taxon>
        <taxon>Marchantiophyta</taxon>
        <taxon>Marchantiopsida</taxon>
        <taxon>Marchantiidae</taxon>
        <taxon>Marchantiales</taxon>
        <taxon>Ricciaceae</taxon>
        <taxon>Riccia</taxon>
    </lineage>
</organism>
<evidence type="ECO:0000313" key="1">
    <source>
        <dbReference type="EMBL" id="KAL2635811.1"/>
    </source>
</evidence>
<dbReference type="Proteomes" id="UP001605036">
    <property type="component" value="Unassembled WGS sequence"/>
</dbReference>
<sequence length="67" mass="7389">MLGYTTRGSGFVKQSRLDAKKNIQVVAGRSRAYSRLGRSGDGALPVVQVYARLNPELVLQRDELQPT</sequence>
<dbReference type="AlphaFoldDB" id="A0ABD1YZ08"/>
<protein>
    <submittedName>
        <fullName evidence="1">Uncharacterized protein</fullName>
    </submittedName>
</protein>
<reference evidence="1 2" key="1">
    <citation type="submission" date="2024-09" db="EMBL/GenBank/DDBJ databases">
        <title>Chromosome-scale assembly of Riccia fluitans.</title>
        <authorList>
            <person name="Paukszto L."/>
            <person name="Sawicki J."/>
            <person name="Karawczyk K."/>
            <person name="Piernik-Szablinska J."/>
            <person name="Szczecinska M."/>
            <person name="Mazdziarz M."/>
        </authorList>
    </citation>
    <scope>NUCLEOTIDE SEQUENCE [LARGE SCALE GENOMIC DNA]</scope>
    <source>
        <strain evidence="1">Rf_01</strain>
        <tissue evidence="1">Aerial parts of the thallus</tissue>
    </source>
</reference>
<accession>A0ABD1YZ08</accession>
<evidence type="ECO:0000313" key="2">
    <source>
        <dbReference type="Proteomes" id="UP001605036"/>
    </source>
</evidence>
<proteinExistence type="predicted"/>
<dbReference type="EMBL" id="JBHFFA010000003">
    <property type="protein sequence ID" value="KAL2635811.1"/>
    <property type="molecule type" value="Genomic_DNA"/>
</dbReference>
<keyword evidence="2" id="KW-1185">Reference proteome</keyword>
<name>A0ABD1YZ08_9MARC</name>
<gene>
    <name evidence="1" type="ORF">R1flu_007290</name>
</gene>